<organism evidence="1 2">
    <name type="scientific">Taklimakanibacter albus</name>
    <dbReference type="NCBI Taxonomy" id="2800327"/>
    <lineage>
        <taxon>Bacteria</taxon>
        <taxon>Pseudomonadati</taxon>
        <taxon>Pseudomonadota</taxon>
        <taxon>Alphaproteobacteria</taxon>
        <taxon>Hyphomicrobiales</taxon>
        <taxon>Aestuariivirgaceae</taxon>
        <taxon>Taklimakanibacter</taxon>
    </lineage>
</organism>
<gene>
    <name evidence="1" type="ORF">JHL16_13590</name>
</gene>
<evidence type="ECO:0000313" key="2">
    <source>
        <dbReference type="Proteomes" id="UP000616151"/>
    </source>
</evidence>
<protein>
    <submittedName>
        <fullName evidence="1">Response regulator transcription factor</fullName>
    </submittedName>
</protein>
<comment type="caution">
    <text evidence="1">The sequence shown here is derived from an EMBL/GenBank/DDBJ whole genome shotgun (WGS) entry which is preliminary data.</text>
</comment>
<evidence type="ECO:0000313" key="1">
    <source>
        <dbReference type="EMBL" id="MBK1867383.1"/>
    </source>
</evidence>
<dbReference type="Proteomes" id="UP000616151">
    <property type="component" value="Unassembled WGS sequence"/>
</dbReference>
<reference evidence="1" key="1">
    <citation type="submission" date="2021-01" db="EMBL/GenBank/DDBJ databases">
        <authorList>
            <person name="Sun Q."/>
        </authorList>
    </citation>
    <scope>NUCLEOTIDE SEQUENCE</scope>
    <source>
        <strain evidence="1">YIM B02566</strain>
    </source>
</reference>
<accession>A0ACC5R4V7</accession>
<dbReference type="EMBL" id="JAENHL010000007">
    <property type="protein sequence ID" value="MBK1867383.1"/>
    <property type="molecule type" value="Genomic_DNA"/>
</dbReference>
<name>A0ACC5R4V7_9HYPH</name>
<keyword evidence="2" id="KW-1185">Reference proteome</keyword>
<sequence>MRILIVEDTPDVGEAIVAWLSRVGYAVDWQMTGEGARDALNVQTYDLIILDVMLPDIDGFTLLGEIRARKIDTAVLVLTARSQVDDRVGALDLGADDYLVKPFDFRELEARARALARRRHGATVSRLQVGDVVLDQAARLVTVAGERVDLTRREVALLEVLMARPQRVFSKADLLNQIFGFGEDAGENAIELYVARLRRKLGAAGMEIKTVRGVGYQAGPADEKK</sequence>
<proteinExistence type="predicted"/>